<sequence>MTESALSREDEILLSDWLSGDETPKETLSLVAMKGFFFGLVAAPSPVETEDWMDMIFGGAAPGNISDDKLFAIISVYNEISEQVYDSGALLPEECVETAHFADNFKSGAALNDWSIGFAIGAAFYYESLINSLEDNSEISQALQMAYLCLSYFSCAGTAQQIADLQQTEWEAFTQTVLDMMPDFIVAYAQVIEQAALASGNYEDDDWNDDELID</sequence>
<keyword evidence="2" id="KW-1185">Reference proteome</keyword>
<dbReference type="OrthoDB" id="570299at2"/>
<dbReference type="NCBIfam" id="TIGR02292">
    <property type="entry name" value="ygfB_yecA"/>
    <property type="match status" value="1"/>
</dbReference>
<evidence type="ECO:0000313" key="2">
    <source>
        <dbReference type="Proteomes" id="UP000327424"/>
    </source>
</evidence>
<evidence type="ECO:0000313" key="1">
    <source>
        <dbReference type="EMBL" id="QFI39526.1"/>
    </source>
</evidence>
<gene>
    <name evidence="1" type="ORF">FR932_17660</name>
</gene>
<organism evidence="1 2">
    <name type="scientific">Moritella marina ATCC 15381</name>
    <dbReference type="NCBI Taxonomy" id="1202962"/>
    <lineage>
        <taxon>Bacteria</taxon>
        <taxon>Pseudomonadati</taxon>
        <taxon>Pseudomonadota</taxon>
        <taxon>Gammaproteobacteria</taxon>
        <taxon>Alteromonadales</taxon>
        <taxon>Moritellaceae</taxon>
        <taxon>Moritella</taxon>
    </lineage>
</organism>
<dbReference type="Pfam" id="PF03695">
    <property type="entry name" value="UPF0149"/>
    <property type="match status" value="1"/>
</dbReference>
<accession>A0A5J6WN14</accession>
<dbReference type="KEGG" id="mmaa:FR932_17660"/>
<dbReference type="RefSeq" id="WP_019442749.1">
    <property type="nucleotide sequence ID" value="NZ_ALOE01000036.1"/>
</dbReference>
<dbReference type="InterPro" id="IPR011978">
    <property type="entry name" value="YgfB-like"/>
</dbReference>
<reference evidence="1 2" key="1">
    <citation type="submission" date="2019-09" db="EMBL/GenBank/DDBJ databases">
        <title>Hybrid Assembly of the complete Genome of the Deep-Sea Bacterium Moritella marina from long Nanopore and Illumina reads.</title>
        <authorList>
            <person name="Magin S."/>
            <person name="Georgoulis A."/>
            <person name="Papadimitriou K."/>
            <person name="Iliakis G."/>
            <person name="Vorgias C.E."/>
        </authorList>
    </citation>
    <scope>NUCLEOTIDE SEQUENCE [LARGE SCALE GENOMIC DNA]</scope>
    <source>
        <strain evidence="1 2">MP-1</strain>
    </source>
</reference>
<dbReference type="AlphaFoldDB" id="A0A5J6WN14"/>
<dbReference type="EMBL" id="CP044399">
    <property type="protein sequence ID" value="QFI39526.1"/>
    <property type="molecule type" value="Genomic_DNA"/>
</dbReference>
<dbReference type="InterPro" id="IPR036255">
    <property type="entry name" value="YgfB-like_sf"/>
</dbReference>
<dbReference type="Proteomes" id="UP000327424">
    <property type="component" value="Chromosome"/>
</dbReference>
<name>A0A5J6WN14_MORMI</name>
<dbReference type="SUPFAM" id="SSF101327">
    <property type="entry name" value="YgfB-like"/>
    <property type="match status" value="1"/>
</dbReference>
<protein>
    <submittedName>
        <fullName evidence="1">UPF0149 family protein</fullName>
    </submittedName>
</protein>
<proteinExistence type="predicted"/>